<evidence type="ECO:0000256" key="1">
    <source>
        <dbReference type="ARBA" id="ARBA00022596"/>
    </source>
</evidence>
<evidence type="ECO:0000313" key="3">
    <source>
        <dbReference type="EMBL" id="MYH62019.1"/>
    </source>
</evidence>
<dbReference type="HAMAP" id="MF_01074">
    <property type="entry name" value="LarC"/>
    <property type="match status" value="1"/>
</dbReference>
<sequence length="416" mass="44246">MPLAYLDLPSGISGDIFLGCLVDVGWPVTSLQSVVKSLNLPDGSWSVSAQPVTKSGIQATQILVEASDKTTERHLADVTRIIEIANLPAEVKHRACAVFARLAEAEANIHGTTPEAVHFHEVGALDAIIDIVGVCAGLHDLAIDALYASPIPLGPGWANSMHGRIPLPAPATLELLAAVDAPTVPAPGSGELVTPTGAALLAELAQFRQPEMRLHRIGYGAGRKEFDWPNLARLWLGDELLEETSQPDPEPPESLVVIETNIDDMNPELYEPVQRRLFDAGALDVWTTAIGMKKARPGTLLKVLAAPADESNLASLLLRETTTLGVRAYPVRRHVAERSMKTVATSFGPVRVKVKRVEGQVVGAKPEFEDCQALAEATGTPLPAVYAAALAAASPLVDHSSGPYAKEEGREVARDG</sequence>
<dbReference type="Gene3D" id="3.10.20.300">
    <property type="entry name" value="mk0293 like domain"/>
    <property type="match status" value="1"/>
</dbReference>
<protein>
    <recommendedName>
        <fullName evidence="2">Putative nickel insertion protein</fullName>
    </recommendedName>
</protein>
<reference evidence="3" key="1">
    <citation type="submission" date="2019-09" db="EMBL/GenBank/DDBJ databases">
        <title>Characterisation of the sponge microbiome using genome-centric metagenomics.</title>
        <authorList>
            <person name="Engelberts J.P."/>
            <person name="Robbins S.J."/>
            <person name="De Goeij J.M."/>
            <person name="Aranda M."/>
            <person name="Bell S.C."/>
            <person name="Webster N.S."/>
        </authorList>
    </citation>
    <scope>NUCLEOTIDE SEQUENCE</scope>
    <source>
        <strain evidence="3">SB0675_bin_29</strain>
    </source>
</reference>
<dbReference type="NCBIfam" id="TIGR00299">
    <property type="entry name" value="nickel pincer cofactor biosynthesis protein LarC"/>
    <property type="match status" value="1"/>
</dbReference>
<comment type="similarity">
    <text evidence="2">Belongs to the LarC family.</text>
</comment>
<keyword evidence="1 2" id="KW-0533">Nickel</keyword>
<dbReference type="EMBL" id="VYDA01000357">
    <property type="protein sequence ID" value="MYH62019.1"/>
    <property type="molecule type" value="Genomic_DNA"/>
</dbReference>
<keyword evidence="2" id="KW-0456">Lyase</keyword>
<name>A0A6B1FZD4_9CHLR</name>
<dbReference type="PANTHER" id="PTHR36566:SF1">
    <property type="entry name" value="PYRIDINIUM-3,5-BISTHIOCARBOXYLIC ACID MONONUCLEOTIDE NICKEL INSERTION PROTEIN"/>
    <property type="match status" value="1"/>
</dbReference>
<evidence type="ECO:0000256" key="2">
    <source>
        <dbReference type="HAMAP-Rule" id="MF_01074"/>
    </source>
</evidence>
<proteinExistence type="inferred from homology"/>
<dbReference type="Gene3D" id="3.30.70.1380">
    <property type="entry name" value="Transcriptional regulatory protein pf0864 domain like"/>
    <property type="match status" value="1"/>
</dbReference>
<gene>
    <name evidence="3" type="primary">larC</name>
    <name evidence="3" type="ORF">F4148_09730</name>
</gene>
<dbReference type="Pfam" id="PF01969">
    <property type="entry name" value="Ni_insertion"/>
    <property type="match status" value="1"/>
</dbReference>
<organism evidence="3">
    <name type="scientific">Caldilineaceae bacterium SB0675_bin_29</name>
    <dbReference type="NCBI Taxonomy" id="2605266"/>
    <lineage>
        <taxon>Bacteria</taxon>
        <taxon>Bacillati</taxon>
        <taxon>Chloroflexota</taxon>
        <taxon>Caldilineae</taxon>
        <taxon>Caldilineales</taxon>
        <taxon>Caldilineaceae</taxon>
    </lineage>
</organism>
<accession>A0A6B1FZD4</accession>
<dbReference type="PANTHER" id="PTHR36566">
    <property type="entry name" value="NICKEL INSERTION PROTEIN-RELATED"/>
    <property type="match status" value="1"/>
</dbReference>
<dbReference type="AlphaFoldDB" id="A0A6B1FZD4"/>
<dbReference type="InterPro" id="IPR002822">
    <property type="entry name" value="Ni_insertion"/>
</dbReference>
<dbReference type="GO" id="GO:0016829">
    <property type="term" value="F:lyase activity"/>
    <property type="evidence" value="ECO:0007669"/>
    <property type="project" value="UniProtKB-UniRule"/>
</dbReference>
<dbReference type="GO" id="GO:0016151">
    <property type="term" value="F:nickel cation binding"/>
    <property type="evidence" value="ECO:0007669"/>
    <property type="project" value="UniProtKB-UniRule"/>
</dbReference>
<comment type="caution">
    <text evidence="3">The sequence shown here is derived from an EMBL/GenBank/DDBJ whole genome shotgun (WGS) entry which is preliminary data.</text>
</comment>